<sequence>MPTFLCDLAARMEREVGKRWQSQIRAEGRQQAATTGGIVIDTRARIGYTAPIGSTDEDRLRHPAAALPPRCAARLFEARERGATEQQLREIAAEGLKEVYFQDDGRRAGRLDEVRFPDIEHLEFDLQQPRPSSRAARTRAGPGLARVSAGVGWQAATCASAR</sequence>
<evidence type="ECO:0000313" key="2">
    <source>
        <dbReference type="Proteomes" id="UP000663908"/>
    </source>
</evidence>
<gene>
    <name evidence="1" type="ORF">S1361_01040</name>
</gene>
<proteinExistence type="predicted"/>
<evidence type="ECO:0000313" key="1">
    <source>
        <dbReference type="EMBL" id="QTD95905.1"/>
    </source>
</evidence>
<accession>A0ABX7THH8</accession>
<keyword evidence="2" id="KW-1185">Reference proteome</keyword>
<dbReference type="EMBL" id="CP071839">
    <property type="protein sequence ID" value="QTD95905.1"/>
    <property type="molecule type" value="Genomic_DNA"/>
</dbReference>
<organism evidence="1 2">
    <name type="scientific">Streptomyces cyanogenus</name>
    <dbReference type="NCBI Taxonomy" id="80860"/>
    <lineage>
        <taxon>Bacteria</taxon>
        <taxon>Bacillati</taxon>
        <taxon>Actinomycetota</taxon>
        <taxon>Actinomycetes</taxon>
        <taxon>Kitasatosporales</taxon>
        <taxon>Streptomycetaceae</taxon>
        <taxon>Streptomyces</taxon>
    </lineage>
</organism>
<dbReference type="Proteomes" id="UP000663908">
    <property type="component" value="Chromosome"/>
</dbReference>
<dbReference type="NCBIfam" id="NF047541">
    <property type="entry name" value="telomere_Tpg"/>
    <property type="match status" value="1"/>
</dbReference>
<reference evidence="1 2" key="1">
    <citation type="submission" date="2021-03" db="EMBL/GenBank/DDBJ databases">
        <title>Complete genome sequence of Streptomyces cyanogenus S136, producer of anticancer angucycline landomycin A.</title>
        <authorList>
            <person name="Hrab P."/>
            <person name="Ruckert C."/>
            <person name="Busche T."/>
            <person name="Ostash I."/>
            <person name="Kalinowski J."/>
            <person name="Fedorenko V."/>
            <person name="Yushchuk O."/>
            <person name="Ostash B."/>
        </authorList>
    </citation>
    <scope>NUCLEOTIDE SEQUENCE [LARGE SCALE GENOMIC DNA]</scope>
    <source>
        <strain evidence="1 2">S136</strain>
    </source>
</reference>
<name>A0ABX7THH8_STRCY</name>
<dbReference type="InterPro" id="IPR058118">
    <property type="entry name" value="Tpg"/>
</dbReference>
<protein>
    <submittedName>
        <fullName evidence="1">Uncharacterized protein</fullName>
    </submittedName>
</protein>